<keyword evidence="3" id="KW-1185">Reference proteome</keyword>
<protein>
    <submittedName>
        <fullName evidence="2">Uncharacterized protein</fullName>
    </submittedName>
</protein>
<dbReference type="EMBL" id="BTSX01000003">
    <property type="protein sequence ID" value="GMS87685.1"/>
    <property type="molecule type" value="Genomic_DNA"/>
</dbReference>
<comment type="caution">
    <text evidence="2">The sequence shown here is derived from an EMBL/GenBank/DDBJ whole genome shotgun (WGS) entry which is preliminary data.</text>
</comment>
<proteinExistence type="predicted"/>
<evidence type="ECO:0000256" key="1">
    <source>
        <dbReference type="SAM" id="Phobius"/>
    </source>
</evidence>
<feature type="non-terminal residue" evidence="2">
    <location>
        <position position="80"/>
    </location>
</feature>
<organism evidence="2 3">
    <name type="scientific">Pristionchus entomophagus</name>
    <dbReference type="NCBI Taxonomy" id="358040"/>
    <lineage>
        <taxon>Eukaryota</taxon>
        <taxon>Metazoa</taxon>
        <taxon>Ecdysozoa</taxon>
        <taxon>Nematoda</taxon>
        <taxon>Chromadorea</taxon>
        <taxon>Rhabditida</taxon>
        <taxon>Rhabditina</taxon>
        <taxon>Diplogasteromorpha</taxon>
        <taxon>Diplogasteroidea</taxon>
        <taxon>Neodiplogasteridae</taxon>
        <taxon>Pristionchus</taxon>
    </lineage>
</organism>
<feature type="transmembrane region" description="Helical" evidence="1">
    <location>
        <begin position="50"/>
        <end position="71"/>
    </location>
</feature>
<dbReference type="Proteomes" id="UP001432027">
    <property type="component" value="Unassembled WGS sequence"/>
</dbReference>
<name>A0AAV5SY41_9BILA</name>
<accession>A0AAV5SY41</accession>
<keyword evidence="1" id="KW-1133">Transmembrane helix</keyword>
<evidence type="ECO:0000313" key="3">
    <source>
        <dbReference type="Proteomes" id="UP001432027"/>
    </source>
</evidence>
<dbReference type="AlphaFoldDB" id="A0AAV5SY41"/>
<reference evidence="2" key="1">
    <citation type="submission" date="2023-10" db="EMBL/GenBank/DDBJ databases">
        <title>Genome assembly of Pristionchus species.</title>
        <authorList>
            <person name="Yoshida K."/>
            <person name="Sommer R.J."/>
        </authorList>
    </citation>
    <scope>NUCLEOTIDE SEQUENCE</scope>
    <source>
        <strain evidence="2">RS0144</strain>
    </source>
</reference>
<keyword evidence="1" id="KW-0472">Membrane</keyword>
<feature type="non-terminal residue" evidence="2">
    <location>
        <position position="1"/>
    </location>
</feature>
<keyword evidence="1" id="KW-0812">Transmembrane</keyword>
<sequence>STTTTQHRIRSCGPLLIDHRYRHSLLLQLHICHRHFLHPHIPQLWGRLRAWGPLLIALLALLLQLIMLMPYHRHHYIFPF</sequence>
<gene>
    <name evidence="2" type="ORF">PENTCL1PPCAC_9860</name>
</gene>
<evidence type="ECO:0000313" key="2">
    <source>
        <dbReference type="EMBL" id="GMS87685.1"/>
    </source>
</evidence>